<dbReference type="Gene3D" id="1.10.8.60">
    <property type="match status" value="1"/>
</dbReference>
<comment type="caution">
    <text evidence="2">The sequence shown here is derived from an EMBL/GenBank/DDBJ whole genome shotgun (WGS) entry which is preliminary data.</text>
</comment>
<dbReference type="Proteomes" id="UP000663881">
    <property type="component" value="Unassembled WGS sequence"/>
</dbReference>
<name>A0A820NL11_9BILA</name>
<dbReference type="EMBL" id="CAJOAY010026656">
    <property type="protein sequence ID" value="CAF4392348.1"/>
    <property type="molecule type" value="Genomic_DNA"/>
</dbReference>
<feature type="domain" description="AAA ATPase AAA+ lid" evidence="1">
    <location>
        <begin position="13"/>
        <end position="48"/>
    </location>
</feature>
<evidence type="ECO:0000259" key="1">
    <source>
        <dbReference type="Pfam" id="PF17862"/>
    </source>
</evidence>
<dbReference type="PANTHER" id="PTHR48470">
    <property type="entry name" value="CELL DIVISION CONTROL PROTEIN 48 C ISOFORM 1"/>
    <property type="match status" value="1"/>
</dbReference>
<dbReference type="Pfam" id="PF17862">
    <property type="entry name" value="AAA_lid_3"/>
    <property type="match status" value="1"/>
</dbReference>
<reference evidence="2" key="1">
    <citation type="submission" date="2021-02" db="EMBL/GenBank/DDBJ databases">
        <authorList>
            <person name="Nowell W R."/>
        </authorList>
    </citation>
    <scope>NUCLEOTIDE SEQUENCE</scope>
</reference>
<dbReference type="InterPro" id="IPR041569">
    <property type="entry name" value="AAA_lid_3"/>
</dbReference>
<dbReference type="InterPro" id="IPR055278">
    <property type="entry name" value="CDC48c"/>
</dbReference>
<dbReference type="GO" id="GO:0016887">
    <property type="term" value="F:ATP hydrolysis activity"/>
    <property type="evidence" value="ECO:0007669"/>
    <property type="project" value="InterPro"/>
</dbReference>
<proteinExistence type="predicted"/>
<feature type="non-terminal residue" evidence="2">
    <location>
        <position position="1"/>
    </location>
</feature>
<dbReference type="PANTHER" id="PTHR48470:SF1">
    <property type="entry name" value="CELL DIVISION CONTROL PROTEIN 48 C ISOFORM 1"/>
    <property type="match status" value="1"/>
</dbReference>
<dbReference type="AlphaFoldDB" id="A0A820NL11"/>
<evidence type="ECO:0000313" key="3">
    <source>
        <dbReference type="Proteomes" id="UP000663881"/>
    </source>
</evidence>
<accession>A0A820NL11</accession>
<gene>
    <name evidence="2" type="ORF">OKA104_LOCUS50946</name>
</gene>
<evidence type="ECO:0000313" key="2">
    <source>
        <dbReference type="EMBL" id="CAF4392348.1"/>
    </source>
</evidence>
<organism evidence="2 3">
    <name type="scientific">Adineta steineri</name>
    <dbReference type="NCBI Taxonomy" id="433720"/>
    <lineage>
        <taxon>Eukaryota</taxon>
        <taxon>Metazoa</taxon>
        <taxon>Spiralia</taxon>
        <taxon>Gnathifera</taxon>
        <taxon>Rotifera</taxon>
        <taxon>Eurotatoria</taxon>
        <taxon>Bdelloidea</taxon>
        <taxon>Adinetida</taxon>
        <taxon>Adinetidae</taxon>
        <taxon>Adineta</taxon>
    </lineage>
</organism>
<sequence>MMCRKLTSLESTFDLDEVVMKSPGFVGADLSALIDEALAAALNRKMSADLNANQSMIEWIKEKIHDPPTEKQLSENLCTITMDDFRIALKSVQPSSKREGFATVPDVTFDDIGALKDVREE</sequence>
<protein>
    <recommendedName>
        <fullName evidence="1">AAA ATPase AAA+ lid domain-containing protein</fullName>
    </recommendedName>
</protein>